<dbReference type="OrthoDB" id="9802824at2"/>
<dbReference type="Proteomes" id="UP000243180">
    <property type="component" value="Chromosome"/>
</dbReference>
<evidence type="ECO:0000256" key="2">
    <source>
        <dbReference type="ARBA" id="ARBA00049402"/>
    </source>
</evidence>
<accession>A0A1B4XFG7</accession>
<dbReference type="AlphaFoldDB" id="A0A1B4XFG7"/>
<dbReference type="GO" id="GO:0046100">
    <property type="term" value="P:hypoxanthine metabolic process"/>
    <property type="evidence" value="ECO:0007669"/>
    <property type="project" value="TreeGrafter"/>
</dbReference>
<dbReference type="NCBIfam" id="NF006605">
    <property type="entry name" value="PRK09162.1"/>
    <property type="match status" value="1"/>
</dbReference>
<keyword evidence="4" id="KW-0808">Transferase</keyword>
<protein>
    <submittedName>
        <fullName evidence="4">Hypoxanthine phosphoribosyltransferase</fullName>
    </submittedName>
</protein>
<comment type="catalytic activity">
    <reaction evidence="1">
        <text>GMP + diphosphate = guanine + 5-phospho-alpha-D-ribose 1-diphosphate</text>
        <dbReference type="Rhea" id="RHEA:25424"/>
        <dbReference type="ChEBI" id="CHEBI:16235"/>
        <dbReference type="ChEBI" id="CHEBI:33019"/>
        <dbReference type="ChEBI" id="CHEBI:58017"/>
        <dbReference type="ChEBI" id="CHEBI:58115"/>
        <dbReference type="EC" id="2.4.2.8"/>
    </reaction>
    <physiologicalReaction direction="right-to-left" evidence="1">
        <dbReference type="Rhea" id="RHEA:25426"/>
    </physiologicalReaction>
</comment>
<dbReference type="PANTHER" id="PTHR43340:SF1">
    <property type="entry name" value="HYPOXANTHINE PHOSPHORIBOSYLTRANSFERASE"/>
    <property type="match status" value="1"/>
</dbReference>
<dbReference type="GO" id="GO:0005829">
    <property type="term" value="C:cytosol"/>
    <property type="evidence" value="ECO:0007669"/>
    <property type="project" value="TreeGrafter"/>
</dbReference>
<organism evidence="4 5">
    <name type="scientific">Sulfuricaulis limicola</name>
    <dbReference type="NCBI Taxonomy" id="1620215"/>
    <lineage>
        <taxon>Bacteria</taxon>
        <taxon>Pseudomonadati</taxon>
        <taxon>Pseudomonadota</taxon>
        <taxon>Gammaproteobacteria</taxon>
        <taxon>Acidiferrobacterales</taxon>
        <taxon>Acidiferrobacteraceae</taxon>
        <taxon>Sulfuricaulis</taxon>
    </lineage>
</organism>
<gene>
    <name evidence="4" type="ORF">SCL_1234</name>
</gene>
<dbReference type="InParanoid" id="A0A1B4XFG7"/>
<dbReference type="Pfam" id="PF00156">
    <property type="entry name" value="Pribosyltran"/>
    <property type="match status" value="1"/>
</dbReference>
<dbReference type="SUPFAM" id="SSF53271">
    <property type="entry name" value="PRTase-like"/>
    <property type="match status" value="1"/>
</dbReference>
<evidence type="ECO:0000259" key="3">
    <source>
        <dbReference type="Pfam" id="PF00156"/>
    </source>
</evidence>
<dbReference type="GO" id="GO:0004422">
    <property type="term" value="F:hypoxanthine phosphoribosyltransferase activity"/>
    <property type="evidence" value="ECO:0007669"/>
    <property type="project" value="TreeGrafter"/>
</dbReference>
<dbReference type="GO" id="GO:0032264">
    <property type="term" value="P:IMP salvage"/>
    <property type="evidence" value="ECO:0007669"/>
    <property type="project" value="TreeGrafter"/>
</dbReference>
<dbReference type="InterPro" id="IPR029057">
    <property type="entry name" value="PRTase-like"/>
</dbReference>
<dbReference type="RefSeq" id="WP_096360386.1">
    <property type="nucleotide sequence ID" value="NZ_AP014879.1"/>
</dbReference>
<dbReference type="KEGG" id="slim:SCL_1234"/>
<dbReference type="GO" id="GO:0000287">
    <property type="term" value="F:magnesium ion binding"/>
    <property type="evidence" value="ECO:0007669"/>
    <property type="project" value="TreeGrafter"/>
</dbReference>
<feature type="domain" description="Phosphoribosyltransferase" evidence="3">
    <location>
        <begin position="23"/>
        <end position="168"/>
    </location>
</feature>
<proteinExistence type="predicted"/>
<dbReference type="CDD" id="cd06223">
    <property type="entry name" value="PRTases_typeI"/>
    <property type="match status" value="1"/>
</dbReference>
<evidence type="ECO:0000313" key="4">
    <source>
        <dbReference type="EMBL" id="BAV33547.1"/>
    </source>
</evidence>
<comment type="catalytic activity">
    <reaction evidence="2">
        <text>IMP + diphosphate = hypoxanthine + 5-phospho-alpha-D-ribose 1-diphosphate</text>
        <dbReference type="Rhea" id="RHEA:17973"/>
        <dbReference type="ChEBI" id="CHEBI:17368"/>
        <dbReference type="ChEBI" id="CHEBI:33019"/>
        <dbReference type="ChEBI" id="CHEBI:58017"/>
        <dbReference type="ChEBI" id="CHEBI:58053"/>
        <dbReference type="EC" id="2.4.2.8"/>
    </reaction>
    <physiologicalReaction direction="right-to-left" evidence="2">
        <dbReference type="Rhea" id="RHEA:17975"/>
    </physiologicalReaction>
</comment>
<dbReference type="EMBL" id="AP014879">
    <property type="protein sequence ID" value="BAV33547.1"/>
    <property type="molecule type" value="Genomic_DNA"/>
</dbReference>
<sequence>MSMISAQQAWEVLQRADCLHSPGRVEAALADMAARINQTLAGTDPLVVCVMTGGVVPFGQLLPRFQFPLQIDYVHATRYGKKLHGGQLQWISGPHQDPRGRTILLIDDILDEGTTLAGIEARYRAEGARELYKAVLVVKNRPRQFDVKVEFAGLEVPDRYVFGCGMDYKGYLRNIAGIYAEAESK</sequence>
<reference evidence="4 5" key="1">
    <citation type="submission" date="2015-05" db="EMBL/GenBank/DDBJ databases">
        <title>Complete genome sequence of a sulfur-oxidizing gammaproteobacterium strain HA5.</title>
        <authorList>
            <person name="Miura A."/>
            <person name="Kojima H."/>
            <person name="Fukui M."/>
        </authorList>
    </citation>
    <scope>NUCLEOTIDE SEQUENCE [LARGE SCALE GENOMIC DNA]</scope>
    <source>
        <strain evidence="4 5">HA5</strain>
    </source>
</reference>
<dbReference type="Gene3D" id="3.40.50.2020">
    <property type="match status" value="1"/>
</dbReference>
<name>A0A1B4XFG7_9GAMM</name>
<dbReference type="GO" id="GO:0006178">
    <property type="term" value="P:guanine salvage"/>
    <property type="evidence" value="ECO:0007669"/>
    <property type="project" value="TreeGrafter"/>
</dbReference>
<keyword evidence="5" id="KW-1185">Reference proteome</keyword>
<evidence type="ECO:0000256" key="1">
    <source>
        <dbReference type="ARBA" id="ARBA00048811"/>
    </source>
</evidence>
<evidence type="ECO:0000313" key="5">
    <source>
        <dbReference type="Proteomes" id="UP000243180"/>
    </source>
</evidence>
<dbReference type="FunCoup" id="A0A1B4XFG7">
    <property type="interactions" value="458"/>
</dbReference>
<dbReference type="PANTHER" id="PTHR43340">
    <property type="entry name" value="HYPOXANTHINE-GUANINE PHOSPHORIBOSYLTRANSFERASE"/>
    <property type="match status" value="1"/>
</dbReference>
<keyword evidence="4" id="KW-0328">Glycosyltransferase</keyword>
<dbReference type="InterPro" id="IPR050408">
    <property type="entry name" value="HGPRT"/>
</dbReference>
<dbReference type="GO" id="GO:0032263">
    <property type="term" value="P:GMP salvage"/>
    <property type="evidence" value="ECO:0007669"/>
    <property type="project" value="TreeGrafter"/>
</dbReference>
<dbReference type="InterPro" id="IPR000836">
    <property type="entry name" value="PRTase_dom"/>
</dbReference>